<dbReference type="Proteomes" id="UP001364890">
    <property type="component" value="Unassembled WGS sequence"/>
</dbReference>
<gene>
    <name evidence="1" type="ORF">WAX74_11615</name>
</gene>
<comment type="caution">
    <text evidence="1">The sequence shown here is derived from an EMBL/GenBank/DDBJ whole genome shotgun (WGS) entry which is preliminary data.</text>
</comment>
<sequence>MYVYRAHGVAAVIIRGIEDGIQESTSYMSKQIIALMITETEIFFVKEYLLFSLVTCLG</sequence>
<proteinExistence type="predicted"/>
<evidence type="ECO:0000313" key="1">
    <source>
        <dbReference type="EMBL" id="MEI4770282.1"/>
    </source>
</evidence>
<organism evidence="1 2">
    <name type="scientific">Psychrobacillus mangrovi</name>
    <dbReference type="NCBI Taxonomy" id="3117745"/>
    <lineage>
        <taxon>Bacteria</taxon>
        <taxon>Bacillati</taxon>
        <taxon>Bacillota</taxon>
        <taxon>Bacilli</taxon>
        <taxon>Bacillales</taxon>
        <taxon>Bacillaceae</taxon>
        <taxon>Psychrobacillus</taxon>
    </lineage>
</organism>
<keyword evidence="2" id="KW-1185">Reference proteome</keyword>
<protein>
    <submittedName>
        <fullName evidence="1">Uncharacterized protein</fullName>
    </submittedName>
</protein>
<name>A0ABU8F5J0_9BACI</name>
<reference evidence="1 2" key="1">
    <citation type="submission" date="2024-01" db="EMBL/GenBank/DDBJ databases">
        <title>Seven novel Bacillus-like species.</title>
        <authorList>
            <person name="Liu G."/>
        </authorList>
    </citation>
    <scope>NUCLEOTIDE SEQUENCE [LARGE SCALE GENOMIC DNA]</scope>
    <source>
        <strain evidence="1 2">FJAT-51614</strain>
    </source>
</reference>
<evidence type="ECO:0000313" key="2">
    <source>
        <dbReference type="Proteomes" id="UP001364890"/>
    </source>
</evidence>
<accession>A0ABU8F5J0</accession>
<dbReference type="RefSeq" id="WP_336497834.1">
    <property type="nucleotide sequence ID" value="NZ_JBAWSY010000007.1"/>
</dbReference>
<dbReference type="EMBL" id="JBAWSY010000007">
    <property type="protein sequence ID" value="MEI4770282.1"/>
    <property type="molecule type" value="Genomic_DNA"/>
</dbReference>